<protein>
    <submittedName>
        <fullName evidence="2">Uncharacterized protein</fullName>
    </submittedName>
</protein>
<comment type="caution">
    <text evidence="2">The sequence shown here is derived from an EMBL/GenBank/DDBJ whole genome shotgun (WGS) entry which is preliminary data.</text>
</comment>
<keyword evidence="1" id="KW-0472">Membrane</keyword>
<feature type="transmembrane region" description="Helical" evidence="1">
    <location>
        <begin position="81"/>
        <end position="99"/>
    </location>
</feature>
<evidence type="ECO:0000313" key="2">
    <source>
        <dbReference type="EMBL" id="KAK7704245.1"/>
    </source>
</evidence>
<feature type="transmembrane region" description="Helical" evidence="1">
    <location>
        <begin position="252"/>
        <end position="276"/>
    </location>
</feature>
<feature type="transmembrane region" description="Helical" evidence="1">
    <location>
        <begin position="215"/>
        <end position="232"/>
    </location>
</feature>
<dbReference type="EMBL" id="JAKNSF020000297">
    <property type="protein sequence ID" value="KAK7704245.1"/>
    <property type="molecule type" value="Genomic_DNA"/>
</dbReference>
<keyword evidence="3" id="KW-1185">Reference proteome</keyword>
<dbReference type="Proteomes" id="UP001430848">
    <property type="component" value="Unassembled WGS sequence"/>
</dbReference>
<keyword evidence="1" id="KW-1133">Transmembrane helix</keyword>
<evidence type="ECO:0000256" key="1">
    <source>
        <dbReference type="SAM" id="Phobius"/>
    </source>
</evidence>
<accession>A0ABR1NKC9</accession>
<evidence type="ECO:0000313" key="3">
    <source>
        <dbReference type="Proteomes" id="UP001430848"/>
    </source>
</evidence>
<keyword evidence="1" id="KW-0812">Transmembrane</keyword>
<organism evidence="2 3">
    <name type="scientific">Diaporthe eres</name>
    <name type="common">Phomopsis oblonga</name>
    <dbReference type="NCBI Taxonomy" id="83184"/>
    <lineage>
        <taxon>Eukaryota</taxon>
        <taxon>Fungi</taxon>
        <taxon>Dikarya</taxon>
        <taxon>Ascomycota</taxon>
        <taxon>Pezizomycotina</taxon>
        <taxon>Sordariomycetes</taxon>
        <taxon>Sordariomycetidae</taxon>
        <taxon>Diaporthales</taxon>
        <taxon>Diaporthaceae</taxon>
        <taxon>Diaporthe</taxon>
        <taxon>Diaporthe eres species complex</taxon>
    </lineage>
</organism>
<gene>
    <name evidence="2" type="ORF">SLS63_014218</name>
</gene>
<proteinExistence type="predicted"/>
<feature type="transmembrane region" description="Helical" evidence="1">
    <location>
        <begin position="153"/>
        <end position="176"/>
    </location>
</feature>
<reference evidence="2 3" key="1">
    <citation type="submission" date="2024-02" db="EMBL/GenBank/DDBJ databases">
        <title>De novo assembly and annotation of 12 fungi associated with fruit tree decline syndrome in Ontario, Canada.</title>
        <authorList>
            <person name="Sulman M."/>
            <person name="Ellouze W."/>
            <person name="Ilyukhin E."/>
        </authorList>
    </citation>
    <scope>NUCLEOTIDE SEQUENCE [LARGE SCALE GENOMIC DNA]</scope>
    <source>
        <strain evidence="2 3">M169</strain>
    </source>
</reference>
<feature type="non-terminal residue" evidence="2">
    <location>
        <position position="1"/>
    </location>
</feature>
<name>A0ABR1NKC9_DIAER</name>
<sequence length="319" mass="36280">QTRLNAATITSLVEFQEVQAFFVIAIQIATLATSQIEGRSSSGSNSFAEVLLNAQMVQSLAVNSILPVVLVQCILQREGMLWWYSFGLTSTTVLLAEVVRAPSMSRVSSFETLWHNFKEASPVEACGGLPNPMTYCNMDNYNARYEDWEGTGVALAFVYIAIASLLIDMVLAVPWVQKVVNFYLSRVDLAADRHELRGLLFLVLRNYLWPCFREFWWLGVQTALLAFVISYFTEVLIMGLSIDLMHFGKFNYGQLISVMVWAPTLGKFVYFSIFGIEEGFGRRLAKNYRVVRDVYEGKSYEWKHGVTPQSYMSWCPDFF</sequence>